<sequence>MDAHGEGKARNKQADPGEDAASGGGGEGSANDGAAPGVHEVGGGNTRESERDRFSLVAIEVHPVLPDGEPGTRSETDHRSIDEP</sequence>
<dbReference type="EMBL" id="CAFBON010000051">
    <property type="protein sequence ID" value="CAB4983237.1"/>
    <property type="molecule type" value="Genomic_DNA"/>
</dbReference>
<accession>A0A6J6RJS6</accession>
<reference evidence="2" key="1">
    <citation type="submission" date="2020-05" db="EMBL/GenBank/DDBJ databases">
        <authorList>
            <person name="Chiriac C."/>
            <person name="Salcher M."/>
            <person name="Ghai R."/>
            <person name="Kavagutti S V."/>
        </authorList>
    </citation>
    <scope>NUCLEOTIDE SEQUENCE</scope>
</reference>
<name>A0A6J6RJS6_9ZZZZ</name>
<evidence type="ECO:0000313" key="2">
    <source>
        <dbReference type="EMBL" id="CAB4722098.1"/>
    </source>
</evidence>
<evidence type="ECO:0000313" key="3">
    <source>
        <dbReference type="EMBL" id="CAB4983237.1"/>
    </source>
</evidence>
<proteinExistence type="predicted"/>
<feature type="region of interest" description="Disordered" evidence="1">
    <location>
        <begin position="1"/>
        <end position="84"/>
    </location>
</feature>
<evidence type="ECO:0000256" key="1">
    <source>
        <dbReference type="SAM" id="MobiDB-lite"/>
    </source>
</evidence>
<protein>
    <submittedName>
        <fullName evidence="2">Unannotated protein</fullName>
    </submittedName>
</protein>
<organism evidence="2">
    <name type="scientific">freshwater metagenome</name>
    <dbReference type="NCBI Taxonomy" id="449393"/>
    <lineage>
        <taxon>unclassified sequences</taxon>
        <taxon>metagenomes</taxon>
        <taxon>ecological metagenomes</taxon>
    </lineage>
</organism>
<feature type="compositionally biased region" description="Basic and acidic residues" evidence="1">
    <location>
        <begin position="1"/>
        <end position="15"/>
    </location>
</feature>
<dbReference type="AlphaFoldDB" id="A0A6J6RJS6"/>
<feature type="compositionally biased region" description="Basic and acidic residues" evidence="1">
    <location>
        <begin position="70"/>
        <end position="84"/>
    </location>
</feature>
<dbReference type="EMBL" id="CAEZXX010000149">
    <property type="protein sequence ID" value="CAB4722098.1"/>
    <property type="molecule type" value="Genomic_DNA"/>
</dbReference>
<gene>
    <name evidence="2" type="ORF">UFOPK2602_01810</name>
    <name evidence="3" type="ORF">UFOPK3954_00657</name>
</gene>